<dbReference type="PROSITE" id="PS50164">
    <property type="entry name" value="GIY_YIG"/>
    <property type="match status" value="1"/>
</dbReference>
<dbReference type="EMBL" id="PEUE01000028">
    <property type="protein sequence ID" value="PIV38626.1"/>
    <property type="molecule type" value="Genomic_DNA"/>
</dbReference>
<gene>
    <name evidence="3" type="ORF">COS30_01055</name>
</gene>
<dbReference type="SUPFAM" id="SSF82771">
    <property type="entry name" value="GIY-YIG endonuclease"/>
    <property type="match status" value="1"/>
</dbReference>
<dbReference type="InterPro" id="IPR000305">
    <property type="entry name" value="GIY-YIG_endonuc"/>
</dbReference>
<evidence type="ECO:0000256" key="1">
    <source>
        <dbReference type="ARBA" id="ARBA00007435"/>
    </source>
</evidence>
<feature type="domain" description="GIY-YIG" evidence="2">
    <location>
        <begin position="1"/>
        <end position="77"/>
    </location>
</feature>
<comment type="caution">
    <text evidence="3">The sequence shown here is derived from an EMBL/GenBank/DDBJ whole genome shotgun (WGS) entry which is preliminary data.</text>
</comment>
<name>A0A2M7D6H7_9BACT</name>
<evidence type="ECO:0000313" key="3">
    <source>
        <dbReference type="EMBL" id="PIV38626.1"/>
    </source>
</evidence>
<protein>
    <submittedName>
        <fullName evidence="3">Endonuclease</fullName>
    </submittedName>
</protein>
<dbReference type="AlphaFoldDB" id="A0A2M7D6H7"/>
<evidence type="ECO:0000259" key="2">
    <source>
        <dbReference type="PROSITE" id="PS50164"/>
    </source>
</evidence>
<sequence length="83" mass="9880">MFYVYILKSVKNGAYYVGSCGNIDVRIDQHNKGLVPSTKRYLPWDLVHRDKFDTLKGARRRELQIKSWKNRKAIENLIKHFKI</sequence>
<dbReference type="Proteomes" id="UP000229247">
    <property type="component" value="Unassembled WGS sequence"/>
</dbReference>
<keyword evidence="3" id="KW-0378">Hydrolase</keyword>
<dbReference type="PANTHER" id="PTHR34477">
    <property type="entry name" value="UPF0213 PROTEIN YHBQ"/>
    <property type="match status" value="1"/>
</dbReference>
<dbReference type="CDD" id="cd10449">
    <property type="entry name" value="GIY-YIG_SLX1_like"/>
    <property type="match status" value="1"/>
</dbReference>
<organism evidence="3 4">
    <name type="scientific">Candidatus Portnoybacteria bacterium CG02_land_8_20_14_3_00_45_8</name>
    <dbReference type="NCBI Taxonomy" id="1974807"/>
    <lineage>
        <taxon>Bacteria</taxon>
        <taxon>Candidatus Portnoyibacteriota</taxon>
    </lineage>
</organism>
<dbReference type="Pfam" id="PF01541">
    <property type="entry name" value="GIY-YIG"/>
    <property type="match status" value="1"/>
</dbReference>
<comment type="similarity">
    <text evidence="1">Belongs to the UPF0213 family.</text>
</comment>
<dbReference type="InterPro" id="IPR050190">
    <property type="entry name" value="UPF0213_domain"/>
</dbReference>
<keyword evidence="3" id="KW-0540">Nuclease</keyword>
<dbReference type="Gene3D" id="3.40.1440.10">
    <property type="entry name" value="GIY-YIG endonuclease"/>
    <property type="match status" value="1"/>
</dbReference>
<keyword evidence="3" id="KW-0255">Endonuclease</keyword>
<accession>A0A2M7D6H7</accession>
<proteinExistence type="inferred from homology"/>
<dbReference type="PANTHER" id="PTHR34477:SF5">
    <property type="entry name" value="BSL5627 PROTEIN"/>
    <property type="match status" value="1"/>
</dbReference>
<reference evidence="4" key="1">
    <citation type="submission" date="2017-09" db="EMBL/GenBank/DDBJ databases">
        <title>Depth-based differentiation of microbial function through sediment-hosted aquifers and enrichment of novel symbionts in the deep terrestrial subsurface.</title>
        <authorList>
            <person name="Probst A.J."/>
            <person name="Ladd B."/>
            <person name="Jarett J.K."/>
            <person name="Geller-Mcgrath D.E."/>
            <person name="Sieber C.M.K."/>
            <person name="Emerson J.B."/>
            <person name="Anantharaman K."/>
            <person name="Thomas B.C."/>
            <person name="Malmstrom R."/>
            <person name="Stieglmeier M."/>
            <person name="Klingl A."/>
            <person name="Woyke T."/>
            <person name="Ryan C.M."/>
            <person name="Banfield J.F."/>
        </authorList>
    </citation>
    <scope>NUCLEOTIDE SEQUENCE [LARGE SCALE GENOMIC DNA]</scope>
</reference>
<dbReference type="InterPro" id="IPR035901">
    <property type="entry name" value="GIY-YIG_endonuc_sf"/>
</dbReference>
<dbReference type="GO" id="GO:0004519">
    <property type="term" value="F:endonuclease activity"/>
    <property type="evidence" value="ECO:0007669"/>
    <property type="project" value="UniProtKB-KW"/>
</dbReference>
<evidence type="ECO:0000313" key="4">
    <source>
        <dbReference type="Proteomes" id="UP000229247"/>
    </source>
</evidence>